<name>A0A1I1RAG6_9GAMM</name>
<evidence type="ECO:0000313" key="1">
    <source>
        <dbReference type="EMBL" id="SFD31255.1"/>
    </source>
</evidence>
<proteinExistence type="predicted"/>
<dbReference type="Gene3D" id="3.10.20.30">
    <property type="match status" value="1"/>
</dbReference>
<reference evidence="1 2" key="1">
    <citation type="submission" date="2016-10" db="EMBL/GenBank/DDBJ databases">
        <authorList>
            <person name="de Groot N.N."/>
        </authorList>
    </citation>
    <scope>NUCLEOTIDE SEQUENCE [LARGE SCALE GENOMIC DNA]</scope>
    <source>
        <strain evidence="1 2">HL3</strain>
    </source>
</reference>
<dbReference type="PANTHER" id="PTHR34472">
    <property type="entry name" value="SULFUR CARRIER PROTEIN THIS"/>
    <property type="match status" value="1"/>
</dbReference>
<dbReference type="RefSeq" id="WP_093428035.1">
    <property type="nucleotide sequence ID" value="NZ_FOMJ01000004.1"/>
</dbReference>
<keyword evidence="2" id="KW-1185">Reference proteome</keyword>
<dbReference type="Pfam" id="PF02597">
    <property type="entry name" value="ThiS"/>
    <property type="match status" value="1"/>
</dbReference>
<dbReference type="NCBIfam" id="TIGR01683">
    <property type="entry name" value="thiS"/>
    <property type="match status" value="1"/>
</dbReference>
<dbReference type="InterPro" id="IPR016155">
    <property type="entry name" value="Mopterin_synth/thiamin_S_b"/>
</dbReference>
<dbReference type="SUPFAM" id="SSF54285">
    <property type="entry name" value="MoaD/ThiS"/>
    <property type="match status" value="1"/>
</dbReference>
<dbReference type="InterPro" id="IPR010035">
    <property type="entry name" value="Thi_S"/>
</dbReference>
<dbReference type="STRING" id="1123397.SAMN05660831_01383"/>
<dbReference type="EMBL" id="FOMJ01000004">
    <property type="protein sequence ID" value="SFD31255.1"/>
    <property type="molecule type" value="Genomic_DNA"/>
</dbReference>
<organism evidence="1 2">
    <name type="scientific">Thiohalospira halophila DSM 15071</name>
    <dbReference type="NCBI Taxonomy" id="1123397"/>
    <lineage>
        <taxon>Bacteria</taxon>
        <taxon>Pseudomonadati</taxon>
        <taxon>Pseudomonadota</taxon>
        <taxon>Gammaproteobacteria</taxon>
        <taxon>Thiohalospirales</taxon>
        <taxon>Thiohalospiraceae</taxon>
        <taxon>Thiohalospira</taxon>
    </lineage>
</organism>
<evidence type="ECO:0000313" key="2">
    <source>
        <dbReference type="Proteomes" id="UP000198611"/>
    </source>
</evidence>
<dbReference type="AlphaFoldDB" id="A0A1I1RAG6"/>
<dbReference type="Proteomes" id="UP000198611">
    <property type="component" value="Unassembled WGS sequence"/>
</dbReference>
<protein>
    <submittedName>
        <fullName evidence="1">Sulfur carrier protein</fullName>
    </submittedName>
</protein>
<accession>A0A1I1RAG6</accession>
<sequence>MEITVNGEAREVEPGTTVGQLIEVMGLADRRLAVEVNREIVPRSACPGHELEAGDRVEIVHAIGGGAARPGESA</sequence>
<dbReference type="InterPro" id="IPR003749">
    <property type="entry name" value="ThiS/MoaD-like"/>
</dbReference>
<dbReference type="PANTHER" id="PTHR34472:SF1">
    <property type="entry name" value="SULFUR CARRIER PROTEIN THIS"/>
    <property type="match status" value="1"/>
</dbReference>
<dbReference type="CDD" id="cd00565">
    <property type="entry name" value="Ubl_ThiS"/>
    <property type="match status" value="1"/>
</dbReference>
<gene>
    <name evidence="1" type="ORF">SAMN05660831_01383</name>
</gene>
<dbReference type="InterPro" id="IPR012675">
    <property type="entry name" value="Beta-grasp_dom_sf"/>
</dbReference>
<dbReference type="OrthoDB" id="9800283at2"/>